<dbReference type="Proteomes" id="UP000765509">
    <property type="component" value="Unassembled WGS sequence"/>
</dbReference>
<accession>A0A9Q3J921</accession>
<evidence type="ECO:0000313" key="1">
    <source>
        <dbReference type="EMBL" id="MBW0557604.1"/>
    </source>
</evidence>
<keyword evidence="2" id="KW-1185">Reference proteome</keyword>
<gene>
    <name evidence="1" type="ORF">O181_097319</name>
</gene>
<name>A0A9Q3J921_9BASI</name>
<evidence type="ECO:0000313" key="2">
    <source>
        <dbReference type="Proteomes" id="UP000765509"/>
    </source>
</evidence>
<dbReference type="AlphaFoldDB" id="A0A9Q3J921"/>
<sequence>MLVQDPNTSHAKPCAVNPNAKEAFWQCQQVLMPFQAPDGSHAKSLRLYRFPTIQIIPYDEAASQQLRHFLMQLQPPNASHVNP</sequence>
<dbReference type="EMBL" id="AVOT02065551">
    <property type="protein sequence ID" value="MBW0557604.1"/>
    <property type="molecule type" value="Genomic_DNA"/>
</dbReference>
<organism evidence="1 2">
    <name type="scientific">Austropuccinia psidii MF-1</name>
    <dbReference type="NCBI Taxonomy" id="1389203"/>
    <lineage>
        <taxon>Eukaryota</taxon>
        <taxon>Fungi</taxon>
        <taxon>Dikarya</taxon>
        <taxon>Basidiomycota</taxon>
        <taxon>Pucciniomycotina</taxon>
        <taxon>Pucciniomycetes</taxon>
        <taxon>Pucciniales</taxon>
        <taxon>Sphaerophragmiaceae</taxon>
        <taxon>Austropuccinia</taxon>
    </lineage>
</organism>
<reference evidence="1" key="1">
    <citation type="submission" date="2021-03" db="EMBL/GenBank/DDBJ databases">
        <title>Draft genome sequence of rust myrtle Austropuccinia psidii MF-1, a brazilian biotype.</title>
        <authorList>
            <person name="Quecine M.C."/>
            <person name="Pachon D.M.R."/>
            <person name="Bonatelli M.L."/>
            <person name="Correr F.H."/>
            <person name="Franceschini L.M."/>
            <person name="Leite T.F."/>
            <person name="Margarido G.R.A."/>
            <person name="Almeida C.A."/>
            <person name="Ferrarezi J.A."/>
            <person name="Labate C.A."/>
        </authorList>
    </citation>
    <scope>NUCLEOTIDE SEQUENCE</scope>
    <source>
        <strain evidence="1">MF-1</strain>
    </source>
</reference>
<proteinExistence type="predicted"/>
<protein>
    <submittedName>
        <fullName evidence="1">Uncharacterized protein</fullName>
    </submittedName>
</protein>
<comment type="caution">
    <text evidence="1">The sequence shown here is derived from an EMBL/GenBank/DDBJ whole genome shotgun (WGS) entry which is preliminary data.</text>
</comment>